<dbReference type="InterPro" id="IPR020830">
    <property type="entry name" value="GlycerAld_3-P_DH_AS"/>
</dbReference>
<keyword evidence="5" id="KW-0547">Nucleotide-binding</keyword>
<dbReference type="PRINTS" id="PR00078">
    <property type="entry name" value="G3PDHDRGNASE"/>
</dbReference>
<feature type="binding site" evidence="4">
    <location>
        <position position="180"/>
    </location>
    <ligand>
        <name>D-glyceraldehyde 3-phosphate</name>
        <dbReference type="ChEBI" id="CHEBI:59776"/>
    </ligand>
</feature>
<reference evidence="10 11" key="1">
    <citation type="journal article" date="2016" name="Nat. Commun.">
        <title>Thousands of microbial genomes shed light on interconnected biogeochemical processes in an aquifer system.</title>
        <authorList>
            <person name="Anantharaman K."/>
            <person name="Brown C.T."/>
            <person name="Hug L.A."/>
            <person name="Sharon I."/>
            <person name="Castelle C.J."/>
            <person name="Probst A.J."/>
            <person name="Thomas B.C."/>
            <person name="Singh A."/>
            <person name="Wilkins M.J."/>
            <person name="Karaoz U."/>
            <person name="Brodie E.L."/>
            <person name="Williams K.H."/>
            <person name="Hubbard S.S."/>
            <person name="Banfield J.F."/>
        </authorList>
    </citation>
    <scope>NUCLEOTIDE SEQUENCE [LARGE SCALE GENOMIC DNA]</scope>
</reference>
<dbReference type="InterPro" id="IPR020828">
    <property type="entry name" value="GlycerAld_3-P_DH_NAD(P)-bd"/>
</dbReference>
<proteinExistence type="inferred from homology"/>
<feature type="binding site" evidence="5">
    <location>
        <begin position="11"/>
        <end position="12"/>
    </location>
    <ligand>
        <name>NAD(+)</name>
        <dbReference type="ChEBI" id="CHEBI:57540"/>
    </ligand>
</feature>
<feature type="binding site" evidence="5">
    <location>
        <position position="33"/>
    </location>
    <ligand>
        <name>NAD(+)</name>
        <dbReference type="ChEBI" id="CHEBI:57540"/>
    </ligand>
</feature>
<dbReference type="Proteomes" id="UP000176603">
    <property type="component" value="Unassembled WGS sequence"/>
</dbReference>
<dbReference type="InterPro" id="IPR006424">
    <property type="entry name" value="Glyceraldehyde-3-P_DH_1"/>
</dbReference>
<dbReference type="SUPFAM" id="SSF55347">
    <property type="entry name" value="Glyceraldehyde-3-phosphate dehydrogenase-like, C-terminal domain"/>
    <property type="match status" value="1"/>
</dbReference>
<evidence type="ECO:0000313" key="11">
    <source>
        <dbReference type="Proteomes" id="UP000176603"/>
    </source>
</evidence>
<dbReference type="InterPro" id="IPR020831">
    <property type="entry name" value="GlycerAld/Erythrose_P_DH"/>
</dbReference>
<feature type="site" description="Activates thiol group during catalysis" evidence="6">
    <location>
        <position position="177"/>
    </location>
</feature>
<evidence type="ECO:0000256" key="5">
    <source>
        <dbReference type="PIRSR" id="PIRSR000149-3"/>
    </source>
</evidence>
<dbReference type="InterPro" id="IPR036291">
    <property type="entry name" value="NAD(P)-bd_dom_sf"/>
</dbReference>
<gene>
    <name evidence="10" type="ORF">A3E39_00880</name>
</gene>
<feature type="binding site" evidence="5">
    <location>
        <position position="119"/>
    </location>
    <ligand>
        <name>NAD(+)</name>
        <dbReference type="ChEBI" id="CHEBI:57540"/>
    </ligand>
</feature>
<sequence length="334" mass="35638">MPRIAINGFGRIGRNTFKAGFGKPGFDVVAVNDLTDAKTLAHLLKHDSTYHAWDKSVSSDATNLIIEGKKIPVLAEKDPTKLPWGKMKVDVVLECTGRFTSEEGASQHLKAGAKRAIISAPAKGGNVPTHVIGVNEKDAGKSKLINNASCTTNCIAPVAAVIHAAFGVKKAMMTTIHSYTADQVLQDGPHKDLRRARSAGQNIIPTTTGAAIATTEVIPELKGLFDGISIRVPTACVSLADFTFLVKKKTTKEEVNSVLKKAAMSPAFKGIVEVTEEALVSSDFVGNPASAIVDLPFTQVVDGDMVKVLAWYDNEWAYSVRLAEIAVMVGQSLK</sequence>
<evidence type="ECO:0000313" key="10">
    <source>
        <dbReference type="EMBL" id="OGL79658.1"/>
    </source>
</evidence>
<evidence type="ECO:0000256" key="4">
    <source>
        <dbReference type="PIRSR" id="PIRSR000149-2"/>
    </source>
</evidence>
<evidence type="ECO:0000256" key="3">
    <source>
        <dbReference type="PIRSR" id="PIRSR000149-1"/>
    </source>
</evidence>
<comment type="similarity">
    <text evidence="1 7">Belongs to the glyceraldehyde-3-phosphate dehydrogenase family.</text>
</comment>
<dbReference type="Pfam" id="PF00044">
    <property type="entry name" value="Gp_dh_N"/>
    <property type="match status" value="1"/>
</dbReference>
<evidence type="ECO:0000259" key="9">
    <source>
        <dbReference type="SMART" id="SM00846"/>
    </source>
</evidence>
<dbReference type="GO" id="GO:0016620">
    <property type="term" value="F:oxidoreductase activity, acting on the aldehyde or oxo group of donors, NAD or NADP as acceptor"/>
    <property type="evidence" value="ECO:0007669"/>
    <property type="project" value="InterPro"/>
</dbReference>
<name>A0A1F7UPM7_9BACT</name>
<dbReference type="Gene3D" id="3.30.360.10">
    <property type="entry name" value="Dihydrodipicolinate Reductase, domain 2"/>
    <property type="match status" value="1"/>
</dbReference>
<comment type="caution">
    <text evidence="10">The sequence shown here is derived from an EMBL/GenBank/DDBJ whole genome shotgun (WGS) entry which is preliminary data.</text>
</comment>
<dbReference type="CDD" id="cd18126">
    <property type="entry name" value="GAPDH_I_C"/>
    <property type="match status" value="1"/>
</dbReference>
<evidence type="ECO:0000256" key="1">
    <source>
        <dbReference type="ARBA" id="ARBA00007406"/>
    </source>
</evidence>
<evidence type="ECO:0000256" key="8">
    <source>
        <dbReference type="RuleBase" id="RU361160"/>
    </source>
</evidence>
<dbReference type="InterPro" id="IPR020829">
    <property type="entry name" value="GlycerAld_3-P_DH_cat"/>
</dbReference>
<dbReference type="PANTHER" id="PTHR43148">
    <property type="entry name" value="GLYCERALDEHYDE-3-PHOSPHATE DEHYDROGENASE 2"/>
    <property type="match status" value="1"/>
</dbReference>
<dbReference type="SMART" id="SM00846">
    <property type="entry name" value="Gp_dh_N"/>
    <property type="match status" value="1"/>
</dbReference>
<dbReference type="GO" id="GO:0050661">
    <property type="term" value="F:NADP binding"/>
    <property type="evidence" value="ECO:0007669"/>
    <property type="project" value="InterPro"/>
</dbReference>
<dbReference type="EC" id="1.2.1.-" evidence="8"/>
<dbReference type="PROSITE" id="PS00071">
    <property type="entry name" value="GAPDH"/>
    <property type="match status" value="1"/>
</dbReference>
<keyword evidence="5" id="KW-0520">NAD</keyword>
<evidence type="ECO:0000256" key="7">
    <source>
        <dbReference type="RuleBase" id="RU000397"/>
    </source>
</evidence>
<organism evidence="10 11">
    <name type="scientific">Candidatus Uhrbacteria bacterium RIFCSPHIGHO2_12_FULL_60_25</name>
    <dbReference type="NCBI Taxonomy" id="1802399"/>
    <lineage>
        <taxon>Bacteria</taxon>
        <taxon>Candidatus Uhriibacteriota</taxon>
    </lineage>
</organism>
<keyword evidence="2 8" id="KW-0560">Oxidoreductase</keyword>
<feature type="active site" description="Nucleophile" evidence="3">
    <location>
        <position position="150"/>
    </location>
</feature>
<dbReference type="PIRSF" id="PIRSF000149">
    <property type="entry name" value="GAP_DH"/>
    <property type="match status" value="1"/>
</dbReference>
<dbReference type="Pfam" id="PF02800">
    <property type="entry name" value="Gp_dh_C"/>
    <property type="match status" value="1"/>
</dbReference>
<dbReference type="Gene3D" id="3.40.50.720">
    <property type="entry name" value="NAD(P)-binding Rossmann-like Domain"/>
    <property type="match status" value="1"/>
</dbReference>
<evidence type="ECO:0000256" key="6">
    <source>
        <dbReference type="PIRSR" id="PIRSR000149-4"/>
    </source>
</evidence>
<accession>A0A1F7UPM7</accession>
<dbReference type="FunFam" id="3.30.360.10:FF:000002">
    <property type="entry name" value="Glyceraldehyde-3-phosphate dehydrogenase"/>
    <property type="match status" value="1"/>
</dbReference>
<dbReference type="CDD" id="cd05214">
    <property type="entry name" value="GAPDH_I_N"/>
    <property type="match status" value="1"/>
</dbReference>
<feature type="binding site" evidence="4">
    <location>
        <position position="231"/>
    </location>
    <ligand>
        <name>D-glyceraldehyde 3-phosphate</name>
        <dbReference type="ChEBI" id="CHEBI:59776"/>
    </ligand>
</feature>
<dbReference type="STRING" id="1802399.A3E39_00880"/>
<dbReference type="GO" id="GO:0006006">
    <property type="term" value="P:glucose metabolic process"/>
    <property type="evidence" value="ECO:0007669"/>
    <property type="project" value="InterPro"/>
</dbReference>
<feature type="binding site" evidence="4">
    <location>
        <begin position="149"/>
        <end position="151"/>
    </location>
    <ligand>
        <name>D-glyceraldehyde 3-phosphate</name>
        <dbReference type="ChEBI" id="CHEBI:59776"/>
    </ligand>
</feature>
<feature type="domain" description="Glyceraldehyde 3-phosphate dehydrogenase NAD(P) binding" evidence="9">
    <location>
        <begin position="2"/>
        <end position="150"/>
    </location>
</feature>
<evidence type="ECO:0000256" key="2">
    <source>
        <dbReference type="ARBA" id="ARBA00023002"/>
    </source>
</evidence>
<dbReference type="FunFam" id="3.40.50.720:FF:000001">
    <property type="entry name" value="Glyceraldehyde-3-phosphate dehydrogenase"/>
    <property type="match status" value="1"/>
</dbReference>
<dbReference type="EMBL" id="MGEH01000004">
    <property type="protein sequence ID" value="OGL79658.1"/>
    <property type="molecule type" value="Genomic_DNA"/>
</dbReference>
<protein>
    <recommendedName>
        <fullName evidence="8">Glyceraldehyde-3-phosphate dehydrogenase</fullName>
        <ecNumber evidence="8">1.2.1.-</ecNumber>
    </recommendedName>
</protein>
<dbReference type="SUPFAM" id="SSF51735">
    <property type="entry name" value="NAD(P)-binding Rossmann-fold domains"/>
    <property type="match status" value="1"/>
</dbReference>
<dbReference type="AlphaFoldDB" id="A0A1F7UPM7"/>
<dbReference type="NCBIfam" id="TIGR01534">
    <property type="entry name" value="GAPDH-I"/>
    <property type="match status" value="1"/>
</dbReference>
<feature type="binding site" evidence="4">
    <location>
        <begin position="208"/>
        <end position="209"/>
    </location>
    <ligand>
        <name>D-glyceraldehyde 3-phosphate</name>
        <dbReference type="ChEBI" id="CHEBI:59776"/>
    </ligand>
</feature>
<feature type="binding site" evidence="5">
    <location>
        <position position="314"/>
    </location>
    <ligand>
        <name>NAD(+)</name>
        <dbReference type="ChEBI" id="CHEBI:57540"/>
    </ligand>
</feature>
<dbReference type="GO" id="GO:0051287">
    <property type="term" value="F:NAD binding"/>
    <property type="evidence" value="ECO:0007669"/>
    <property type="project" value="InterPro"/>
</dbReference>